<evidence type="ECO:0000256" key="1">
    <source>
        <dbReference type="SAM" id="MobiDB-lite"/>
    </source>
</evidence>
<dbReference type="Proteomes" id="UP000309215">
    <property type="component" value="Unassembled WGS sequence"/>
</dbReference>
<sequence>MDPFTLSALSLGAFGLGAGALAWWEQRGGARASAEDPPLAPAYTRLTTPDPSVRKALHDVSRELGLPADALATVIQSESDWDPTVPHTKSGVPRGGLIQLTQGANFPGFTTADAVWAVRAMPADVQLRQIVLPLYRRYEERSPGWAARIRAADDPALELYKWNFLPDDWKKPLDFKLGERDSTELIHPKSTITRGQVYSANPVFDPTKRGYFTWRDVAAKLRRTETHAIPVRSYFPKARPEDLNKPLWVTLSGRKVLPPVRPAAPVASSASGVVGAAATTTAATSSAKASATAAAVVASGAACSPAQSLLQLRRQVDERWPRRSKASDGLCGDAAHQARESDHNKGLALDLTHDPTHGPPLETLAQALLKDPRVTYVIWNARIASRDRDGGAWRPYPQDPAQRGKVNPHTRHLHLSIRADARDDARSWTLPSGSPGARPADVGSTKSVQRRAWDDPVGAWFDGLIDNIWWVEIPAPGGYLIRVAGDPLSCLGLRLPFTFAEVVSICRGADLLPHTHVTADARWRAASRRLVVPLLGTGAQDYESSLKWNAQIGRLGTPGEIVDGPWKEWILTDDRLKRLPTPDTSINYGGRLSDAENAAVVQTPGMRHNWVHKDYSQLFAPLARKALKNGQPVDLLDELARGCELGGPLPPWLIERLR</sequence>
<dbReference type="Pfam" id="PF26571">
    <property type="entry name" value="VldE"/>
    <property type="match status" value="1"/>
</dbReference>
<evidence type="ECO:0000259" key="2">
    <source>
        <dbReference type="Pfam" id="PF26571"/>
    </source>
</evidence>
<dbReference type="EMBL" id="SSMQ01000047">
    <property type="protein sequence ID" value="TKD00414.1"/>
    <property type="molecule type" value="Genomic_DNA"/>
</dbReference>
<proteinExistence type="predicted"/>
<dbReference type="OrthoDB" id="5512105at2"/>
<evidence type="ECO:0000313" key="3">
    <source>
        <dbReference type="EMBL" id="TKD00414.1"/>
    </source>
</evidence>
<dbReference type="AlphaFoldDB" id="A0A4U1J085"/>
<feature type="region of interest" description="Disordered" evidence="1">
    <location>
        <begin position="317"/>
        <end position="342"/>
    </location>
</feature>
<evidence type="ECO:0000313" key="4">
    <source>
        <dbReference type="Proteomes" id="UP000309215"/>
    </source>
</evidence>
<dbReference type="InterPro" id="IPR058593">
    <property type="entry name" value="ARB_07466-like_C"/>
</dbReference>
<dbReference type="RefSeq" id="WP_136933341.1">
    <property type="nucleotide sequence ID" value="NZ_SSMQ01000047.1"/>
</dbReference>
<name>A0A4U1J085_9BACT</name>
<reference evidence="3 4" key="1">
    <citation type="submission" date="2019-04" db="EMBL/GenBank/DDBJ databases">
        <authorList>
            <person name="Li Y."/>
            <person name="Wang J."/>
        </authorList>
    </citation>
    <scope>NUCLEOTIDE SEQUENCE [LARGE SCALE GENOMIC DNA]</scope>
    <source>
        <strain evidence="3 4">DSM 14668</strain>
    </source>
</reference>
<feature type="region of interest" description="Disordered" evidence="1">
    <location>
        <begin position="426"/>
        <end position="449"/>
    </location>
</feature>
<accession>A0A4U1J085</accession>
<feature type="domain" description="ARB-07466-like C-terminal" evidence="2">
    <location>
        <begin position="308"/>
        <end position="398"/>
    </location>
</feature>
<organism evidence="3 4">
    <name type="scientific">Polyangium fumosum</name>
    <dbReference type="NCBI Taxonomy" id="889272"/>
    <lineage>
        <taxon>Bacteria</taxon>
        <taxon>Pseudomonadati</taxon>
        <taxon>Myxococcota</taxon>
        <taxon>Polyangia</taxon>
        <taxon>Polyangiales</taxon>
        <taxon>Polyangiaceae</taxon>
        <taxon>Polyangium</taxon>
    </lineage>
</organism>
<gene>
    <name evidence="3" type="ORF">E8A74_34535</name>
</gene>
<keyword evidence="4" id="KW-1185">Reference proteome</keyword>
<comment type="caution">
    <text evidence="3">The sequence shown here is derived from an EMBL/GenBank/DDBJ whole genome shotgun (WGS) entry which is preliminary data.</text>
</comment>
<protein>
    <recommendedName>
        <fullName evidence="2">ARB-07466-like C-terminal domain-containing protein</fullName>
    </recommendedName>
</protein>